<feature type="domain" description="RDD" evidence="7">
    <location>
        <begin position="8"/>
        <end position="127"/>
    </location>
</feature>
<evidence type="ECO:0000256" key="1">
    <source>
        <dbReference type="ARBA" id="ARBA00004651"/>
    </source>
</evidence>
<feature type="transmembrane region" description="Helical" evidence="6">
    <location>
        <begin position="46"/>
        <end position="65"/>
    </location>
</feature>
<evidence type="ECO:0000256" key="6">
    <source>
        <dbReference type="SAM" id="Phobius"/>
    </source>
</evidence>
<dbReference type="EMBL" id="SZNT01000544">
    <property type="protein sequence ID" value="TKH06452.1"/>
    <property type="molecule type" value="Genomic_DNA"/>
</dbReference>
<dbReference type="Pfam" id="PF06271">
    <property type="entry name" value="RDD"/>
    <property type="match status" value="1"/>
</dbReference>
<organism evidence="8 9">
    <name type="scientific">Peribacillus simplex</name>
    <dbReference type="NCBI Taxonomy" id="1478"/>
    <lineage>
        <taxon>Bacteria</taxon>
        <taxon>Bacillati</taxon>
        <taxon>Bacillota</taxon>
        <taxon>Bacilli</taxon>
        <taxon>Bacillales</taxon>
        <taxon>Bacillaceae</taxon>
        <taxon>Peribacillus</taxon>
    </lineage>
</organism>
<gene>
    <name evidence="8" type="ORF">FC678_23520</name>
</gene>
<name>A0A9X9EQN5_9BACI</name>
<accession>A0A9X9EQN5</accession>
<evidence type="ECO:0000313" key="8">
    <source>
        <dbReference type="EMBL" id="TKH06452.1"/>
    </source>
</evidence>
<feature type="transmembrane region" description="Helical" evidence="6">
    <location>
        <begin position="12"/>
        <end position="34"/>
    </location>
</feature>
<evidence type="ECO:0000259" key="7">
    <source>
        <dbReference type="Pfam" id="PF06271"/>
    </source>
</evidence>
<evidence type="ECO:0000256" key="4">
    <source>
        <dbReference type="ARBA" id="ARBA00022989"/>
    </source>
</evidence>
<dbReference type="Proteomes" id="UP000309170">
    <property type="component" value="Unassembled WGS sequence"/>
</dbReference>
<evidence type="ECO:0000256" key="2">
    <source>
        <dbReference type="ARBA" id="ARBA00022475"/>
    </source>
</evidence>
<dbReference type="PANTHER" id="PTHR36115:SF9">
    <property type="entry name" value="LMO1584 PROTEIN"/>
    <property type="match status" value="1"/>
</dbReference>
<comment type="subcellular location">
    <subcellularLocation>
        <location evidence="1">Cell membrane</location>
        <topology evidence="1">Multi-pass membrane protein</topology>
    </subcellularLocation>
</comment>
<proteinExistence type="predicted"/>
<dbReference type="InterPro" id="IPR051791">
    <property type="entry name" value="Pra-immunoreactive"/>
</dbReference>
<comment type="caution">
    <text evidence="8">The sequence shown here is derived from an EMBL/GenBank/DDBJ whole genome shotgun (WGS) entry which is preliminary data.</text>
</comment>
<evidence type="ECO:0000313" key="9">
    <source>
        <dbReference type="Proteomes" id="UP000309170"/>
    </source>
</evidence>
<evidence type="ECO:0000256" key="3">
    <source>
        <dbReference type="ARBA" id="ARBA00022692"/>
    </source>
</evidence>
<sequence>MYMSDSVGFWKRLFAGFLDGIIVSFPLAIIFGLITGDWENENFSTFFNFLYMLIVPILWYGYTVGKRIMGIRIVRVDGKKLGIGTMLLRYLVAALVYAITFGIGFIVSAFMVGIRKDHRAIHDFIAGTYVTFNKP</sequence>
<dbReference type="AlphaFoldDB" id="A0A9X9EQN5"/>
<keyword evidence="4 6" id="KW-1133">Transmembrane helix</keyword>
<keyword evidence="3 6" id="KW-0812">Transmembrane</keyword>
<dbReference type="PANTHER" id="PTHR36115">
    <property type="entry name" value="PROLINE-RICH ANTIGEN HOMOLOG-RELATED"/>
    <property type="match status" value="1"/>
</dbReference>
<dbReference type="RefSeq" id="WP_137024572.1">
    <property type="nucleotide sequence ID" value="NZ_SZNT01000544.1"/>
</dbReference>
<feature type="transmembrane region" description="Helical" evidence="6">
    <location>
        <begin position="86"/>
        <end position="114"/>
    </location>
</feature>
<evidence type="ECO:0000256" key="5">
    <source>
        <dbReference type="ARBA" id="ARBA00023136"/>
    </source>
</evidence>
<protein>
    <submittedName>
        <fullName evidence="8">RDD family protein</fullName>
    </submittedName>
</protein>
<dbReference type="GO" id="GO:0005886">
    <property type="term" value="C:plasma membrane"/>
    <property type="evidence" value="ECO:0007669"/>
    <property type="project" value="UniProtKB-SubCell"/>
</dbReference>
<reference evidence="8 9" key="1">
    <citation type="journal article" date="2019" name="Environ. Microbiol.">
        <title>An active ?-lactamase is a part of an orchestrated cell wall stress resistance network of Bacillus subtilis and related rhizosphere species.</title>
        <authorList>
            <person name="Bucher T."/>
            <person name="Keren-Paz A."/>
            <person name="Hausser J."/>
            <person name="Olender T."/>
            <person name="Cytryn E."/>
            <person name="Kolodkin-Gal I."/>
        </authorList>
    </citation>
    <scope>NUCLEOTIDE SEQUENCE [LARGE SCALE GENOMIC DNA]</scope>
    <source>
        <strain evidence="8 9">I4</strain>
    </source>
</reference>
<keyword evidence="5 6" id="KW-0472">Membrane</keyword>
<dbReference type="InterPro" id="IPR010432">
    <property type="entry name" value="RDD"/>
</dbReference>
<keyword evidence="2" id="KW-1003">Cell membrane</keyword>